<dbReference type="GO" id="GO:0005524">
    <property type="term" value="F:ATP binding"/>
    <property type="evidence" value="ECO:0007669"/>
    <property type="project" value="InterPro"/>
</dbReference>
<evidence type="ECO:0000256" key="6">
    <source>
        <dbReference type="SAM" id="Phobius"/>
    </source>
</evidence>
<dbReference type="PANTHER" id="PTHR43394:SF22">
    <property type="entry name" value="ABC TRANSMEMBRANE TYPE-1 DOMAIN-CONTAINING PROTEIN"/>
    <property type="match status" value="1"/>
</dbReference>
<protein>
    <recommendedName>
        <fullName evidence="7">ABC transmembrane type-1 domain-containing protein</fullName>
    </recommendedName>
</protein>
<dbReference type="InterPro" id="IPR039421">
    <property type="entry name" value="Type_1_exporter"/>
</dbReference>
<comment type="subcellular location">
    <subcellularLocation>
        <location evidence="1">Membrane</location>
        <topology evidence="1">Multi-pass membrane protein</topology>
    </subcellularLocation>
</comment>
<evidence type="ECO:0000259" key="7">
    <source>
        <dbReference type="PROSITE" id="PS50929"/>
    </source>
</evidence>
<name>A0AA40G4Y8_9HYME</name>
<sequence length="260" mass="29701">MYYFETLAKVRIKNLIGFKSIFHRLTTSDFTADEKEKVVVYLSLTCKILLRVWNLVYFISDTLKDAEKDKEETEYMLQENGDPIEFVPPQTKEEEKPAPQEQTLPPVPYFKLFRFATCGELMLIIGGLIMGTLTGLCIPISTIQYGEFTTLLVDRNMENHTSTPTLILEWFGGGKVLGPEATVDERKNALYDDSVAFGVSSAALSTFQFFFAVFTVDLLNIAASRQIVRVRKMFLRAVLRQDMTWYDINTSTNFASRMTE</sequence>
<evidence type="ECO:0000256" key="2">
    <source>
        <dbReference type="ARBA" id="ARBA00022692"/>
    </source>
</evidence>
<dbReference type="PROSITE" id="PS50929">
    <property type="entry name" value="ABC_TM1F"/>
    <property type="match status" value="1"/>
</dbReference>
<evidence type="ECO:0000256" key="3">
    <source>
        <dbReference type="ARBA" id="ARBA00022989"/>
    </source>
</evidence>
<feature type="region of interest" description="Disordered" evidence="5">
    <location>
        <begin position="82"/>
        <end position="103"/>
    </location>
</feature>
<evidence type="ECO:0000313" key="9">
    <source>
        <dbReference type="Proteomes" id="UP001177670"/>
    </source>
</evidence>
<dbReference type="GO" id="GO:0016020">
    <property type="term" value="C:membrane"/>
    <property type="evidence" value="ECO:0007669"/>
    <property type="project" value="UniProtKB-SubCell"/>
</dbReference>
<dbReference type="Proteomes" id="UP001177670">
    <property type="component" value="Unassembled WGS sequence"/>
</dbReference>
<dbReference type="GO" id="GO:0140359">
    <property type="term" value="F:ABC-type transporter activity"/>
    <property type="evidence" value="ECO:0007669"/>
    <property type="project" value="InterPro"/>
</dbReference>
<feature type="transmembrane region" description="Helical" evidence="6">
    <location>
        <begin position="121"/>
        <end position="143"/>
    </location>
</feature>
<dbReference type="EMBL" id="JAHYIQ010000006">
    <property type="protein sequence ID" value="KAK1131155.1"/>
    <property type="molecule type" value="Genomic_DNA"/>
</dbReference>
<reference evidence="8" key="1">
    <citation type="submission" date="2021-10" db="EMBL/GenBank/DDBJ databases">
        <title>Melipona bicolor Genome sequencing and assembly.</title>
        <authorList>
            <person name="Araujo N.S."/>
            <person name="Arias M.C."/>
        </authorList>
    </citation>
    <scope>NUCLEOTIDE SEQUENCE</scope>
    <source>
        <strain evidence="8">USP_2M_L1-L4_2017</strain>
        <tissue evidence="8">Whole body</tissue>
    </source>
</reference>
<keyword evidence="2 6" id="KW-0812">Transmembrane</keyword>
<dbReference type="SUPFAM" id="SSF90123">
    <property type="entry name" value="ABC transporter transmembrane region"/>
    <property type="match status" value="1"/>
</dbReference>
<keyword evidence="4 6" id="KW-0472">Membrane</keyword>
<dbReference type="AlphaFoldDB" id="A0AA40G4Y8"/>
<keyword evidence="9" id="KW-1185">Reference proteome</keyword>
<evidence type="ECO:0000256" key="5">
    <source>
        <dbReference type="SAM" id="MobiDB-lite"/>
    </source>
</evidence>
<dbReference type="InterPro" id="IPR011527">
    <property type="entry name" value="ABC1_TM_dom"/>
</dbReference>
<comment type="caution">
    <text evidence="8">The sequence shown here is derived from an EMBL/GenBank/DDBJ whole genome shotgun (WGS) entry which is preliminary data.</text>
</comment>
<evidence type="ECO:0000256" key="1">
    <source>
        <dbReference type="ARBA" id="ARBA00004141"/>
    </source>
</evidence>
<gene>
    <name evidence="8" type="ORF">K0M31_017448</name>
</gene>
<proteinExistence type="predicted"/>
<accession>A0AA40G4Y8</accession>
<dbReference type="Gene3D" id="1.20.1560.10">
    <property type="entry name" value="ABC transporter type 1, transmembrane domain"/>
    <property type="match status" value="1"/>
</dbReference>
<feature type="domain" description="ABC transmembrane type-1" evidence="7">
    <location>
        <begin position="125"/>
        <end position="260"/>
    </location>
</feature>
<dbReference type="PANTHER" id="PTHR43394">
    <property type="entry name" value="ATP-DEPENDENT PERMEASE MDL1, MITOCHONDRIAL"/>
    <property type="match status" value="1"/>
</dbReference>
<keyword evidence="3 6" id="KW-1133">Transmembrane helix</keyword>
<organism evidence="8 9">
    <name type="scientific">Melipona bicolor</name>
    <dbReference type="NCBI Taxonomy" id="60889"/>
    <lineage>
        <taxon>Eukaryota</taxon>
        <taxon>Metazoa</taxon>
        <taxon>Ecdysozoa</taxon>
        <taxon>Arthropoda</taxon>
        <taxon>Hexapoda</taxon>
        <taxon>Insecta</taxon>
        <taxon>Pterygota</taxon>
        <taxon>Neoptera</taxon>
        <taxon>Endopterygota</taxon>
        <taxon>Hymenoptera</taxon>
        <taxon>Apocrita</taxon>
        <taxon>Aculeata</taxon>
        <taxon>Apoidea</taxon>
        <taxon>Anthophila</taxon>
        <taxon>Apidae</taxon>
        <taxon>Melipona</taxon>
    </lineage>
</organism>
<feature type="transmembrane region" description="Helical" evidence="6">
    <location>
        <begin position="195"/>
        <end position="223"/>
    </location>
</feature>
<dbReference type="Pfam" id="PF00664">
    <property type="entry name" value="ABC_membrane"/>
    <property type="match status" value="1"/>
</dbReference>
<evidence type="ECO:0000256" key="4">
    <source>
        <dbReference type="ARBA" id="ARBA00023136"/>
    </source>
</evidence>
<evidence type="ECO:0000313" key="8">
    <source>
        <dbReference type="EMBL" id="KAK1131155.1"/>
    </source>
</evidence>
<dbReference type="InterPro" id="IPR036640">
    <property type="entry name" value="ABC1_TM_sf"/>
</dbReference>